<evidence type="ECO:0000313" key="2">
    <source>
        <dbReference type="EMBL" id="TYP72857.1"/>
    </source>
</evidence>
<sequence length="142" mass="16436">MKCYKGIIILIIVFGTLSCNKVSPKDQIANLNGYWEISKVQTAEGKEKVYNFNQSIDFIELAGDSVGVRKKLQPQLNGTFITFKNSEKFRVMIQNDSVYLEYSTPYDSWRETLISAKEDELILRNPDGNLYFYRPYAKLNLE</sequence>
<evidence type="ECO:0000259" key="1">
    <source>
        <dbReference type="Pfam" id="PF13648"/>
    </source>
</evidence>
<dbReference type="RefSeq" id="WP_148782887.1">
    <property type="nucleotide sequence ID" value="NZ_VNHU01000006.1"/>
</dbReference>
<keyword evidence="3" id="KW-1185">Reference proteome</keyword>
<dbReference type="Proteomes" id="UP000324376">
    <property type="component" value="Unassembled WGS sequence"/>
</dbReference>
<name>A0A5S5C0P3_9FLAO</name>
<feature type="domain" description="Lipocalin-like" evidence="1">
    <location>
        <begin position="31"/>
        <end position="122"/>
    </location>
</feature>
<dbReference type="AlphaFoldDB" id="A0A5S5C0P3"/>
<dbReference type="EMBL" id="VNHU01000006">
    <property type="protein sequence ID" value="TYP72857.1"/>
    <property type="molecule type" value="Genomic_DNA"/>
</dbReference>
<evidence type="ECO:0000313" key="3">
    <source>
        <dbReference type="Proteomes" id="UP000324376"/>
    </source>
</evidence>
<dbReference type="Pfam" id="PF13648">
    <property type="entry name" value="Lipocalin_4"/>
    <property type="match status" value="1"/>
</dbReference>
<dbReference type="OrthoDB" id="1143855at2"/>
<reference evidence="2 3" key="1">
    <citation type="submission" date="2019-07" db="EMBL/GenBank/DDBJ databases">
        <title>Genomic Encyclopedia of Archaeal and Bacterial Type Strains, Phase II (KMG-II): from individual species to whole genera.</title>
        <authorList>
            <person name="Goeker M."/>
        </authorList>
    </citation>
    <scope>NUCLEOTIDE SEQUENCE [LARGE SCALE GENOMIC DNA]</scope>
    <source>
        <strain evidence="2 3">DSM 17527</strain>
    </source>
</reference>
<accession>A0A5S5C0P3</accession>
<organism evidence="2 3">
    <name type="scientific">Aquimarina intermedia</name>
    <dbReference type="NCBI Taxonomy" id="350814"/>
    <lineage>
        <taxon>Bacteria</taxon>
        <taxon>Pseudomonadati</taxon>
        <taxon>Bacteroidota</taxon>
        <taxon>Flavobacteriia</taxon>
        <taxon>Flavobacteriales</taxon>
        <taxon>Flavobacteriaceae</taxon>
        <taxon>Aquimarina</taxon>
    </lineage>
</organism>
<dbReference type="PROSITE" id="PS51257">
    <property type="entry name" value="PROKAR_LIPOPROTEIN"/>
    <property type="match status" value="1"/>
</dbReference>
<gene>
    <name evidence="2" type="ORF">BD809_106107</name>
</gene>
<protein>
    <recommendedName>
        <fullName evidence="1">Lipocalin-like domain-containing protein</fullName>
    </recommendedName>
</protein>
<comment type="caution">
    <text evidence="2">The sequence shown here is derived from an EMBL/GenBank/DDBJ whole genome shotgun (WGS) entry which is preliminary data.</text>
</comment>
<proteinExistence type="predicted"/>
<dbReference type="InterPro" id="IPR024311">
    <property type="entry name" value="Lipocalin-like"/>
</dbReference>